<dbReference type="GO" id="GO:1990481">
    <property type="term" value="P:mRNA pseudouridine synthesis"/>
    <property type="evidence" value="ECO:0000318"/>
    <property type="project" value="GO_Central"/>
</dbReference>
<evidence type="ECO:0000256" key="1">
    <source>
        <dbReference type="ARBA" id="ARBA00008999"/>
    </source>
</evidence>
<feature type="domain" description="Pseudouridine synthase II N-terminal" evidence="3">
    <location>
        <begin position="80"/>
        <end position="167"/>
    </location>
</feature>
<name>A0A2K3CTU8_CHLRE</name>
<dbReference type="PANTHER" id="PTHR23127">
    <property type="entry name" value="CENTROMERE/MICROTUBULE BINDING PROTEIN CBF5"/>
    <property type="match status" value="1"/>
</dbReference>
<accession>A0A2K3CTU8</accession>
<dbReference type="AlphaFoldDB" id="A0A2K3CTU8"/>
<evidence type="ECO:0000259" key="3">
    <source>
        <dbReference type="Pfam" id="PF01509"/>
    </source>
</evidence>
<dbReference type="Gramene" id="PNW71708">
    <property type="protein sequence ID" value="PNW71708"/>
    <property type="gene ID" value="CHLRE_16g665750v5"/>
</dbReference>
<dbReference type="Proteomes" id="UP000006906">
    <property type="component" value="Chromosome 16"/>
</dbReference>
<dbReference type="GO" id="GO:0009982">
    <property type="term" value="F:pseudouridine synthase activity"/>
    <property type="evidence" value="ECO:0000318"/>
    <property type="project" value="GO_Central"/>
</dbReference>
<reference evidence="4 5" key="1">
    <citation type="journal article" date="2007" name="Science">
        <title>The Chlamydomonas genome reveals the evolution of key animal and plant functions.</title>
        <authorList>
            <person name="Merchant S.S."/>
            <person name="Prochnik S.E."/>
            <person name="Vallon O."/>
            <person name="Harris E.H."/>
            <person name="Karpowicz S.J."/>
            <person name="Witman G.B."/>
            <person name="Terry A."/>
            <person name="Salamov A."/>
            <person name="Fritz-Laylin L.K."/>
            <person name="Marechal-Drouard L."/>
            <person name="Marshall W.F."/>
            <person name="Qu L.H."/>
            <person name="Nelson D.R."/>
            <person name="Sanderfoot A.A."/>
            <person name="Spalding M.H."/>
            <person name="Kapitonov V.V."/>
            <person name="Ren Q."/>
            <person name="Ferris P."/>
            <person name="Lindquist E."/>
            <person name="Shapiro H."/>
            <person name="Lucas S.M."/>
            <person name="Grimwood J."/>
            <person name="Schmutz J."/>
            <person name="Cardol P."/>
            <person name="Cerutti H."/>
            <person name="Chanfreau G."/>
            <person name="Chen C.L."/>
            <person name="Cognat V."/>
            <person name="Croft M.T."/>
            <person name="Dent R."/>
            <person name="Dutcher S."/>
            <person name="Fernandez E."/>
            <person name="Fukuzawa H."/>
            <person name="Gonzalez-Ballester D."/>
            <person name="Gonzalez-Halphen D."/>
            <person name="Hallmann A."/>
            <person name="Hanikenne M."/>
            <person name="Hippler M."/>
            <person name="Inwood W."/>
            <person name="Jabbari K."/>
            <person name="Kalanon M."/>
            <person name="Kuras R."/>
            <person name="Lefebvre P.A."/>
            <person name="Lemaire S.D."/>
            <person name="Lobanov A.V."/>
            <person name="Lohr M."/>
            <person name="Manuell A."/>
            <person name="Meier I."/>
            <person name="Mets L."/>
            <person name="Mittag M."/>
            <person name="Mittelmeier T."/>
            <person name="Moroney J.V."/>
            <person name="Moseley J."/>
            <person name="Napoli C."/>
            <person name="Nedelcu A.M."/>
            <person name="Niyogi K."/>
            <person name="Novoselov S.V."/>
            <person name="Paulsen I.T."/>
            <person name="Pazour G."/>
            <person name="Purton S."/>
            <person name="Ral J.P."/>
            <person name="Riano-Pachon D.M."/>
            <person name="Riekhof W."/>
            <person name="Rymarquis L."/>
            <person name="Schroda M."/>
            <person name="Stern D."/>
            <person name="Umen J."/>
            <person name="Willows R."/>
            <person name="Wilson N."/>
            <person name="Zimmer S.L."/>
            <person name="Allmer J."/>
            <person name="Balk J."/>
            <person name="Bisova K."/>
            <person name="Chen C.J."/>
            <person name="Elias M."/>
            <person name="Gendler K."/>
            <person name="Hauser C."/>
            <person name="Lamb M.R."/>
            <person name="Ledford H."/>
            <person name="Long J.C."/>
            <person name="Minagawa J."/>
            <person name="Page M.D."/>
            <person name="Pan J."/>
            <person name="Pootakham W."/>
            <person name="Roje S."/>
            <person name="Rose A."/>
            <person name="Stahlberg E."/>
            <person name="Terauchi A.M."/>
            <person name="Yang P."/>
            <person name="Ball S."/>
            <person name="Bowler C."/>
            <person name="Dieckmann C.L."/>
            <person name="Gladyshev V.N."/>
            <person name="Green P."/>
            <person name="Jorgensen R."/>
            <person name="Mayfield S."/>
            <person name="Mueller-Roeber B."/>
            <person name="Rajamani S."/>
            <person name="Sayre R.T."/>
            <person name="Brokstein P."/>
            <person name="Dubchak I."/>
            <person name="Goodstein D."/>
            <person name="Hornick L."/>
            <person name="Huang Y.W."/>
            <person name="Jhaveri J."/>
            <person name="Luo Y."/>
            <person name="Martinez D."/>
            <person name="Ngau W.C."/>
            <person name="Otillar B."/>
            <person name="Poliakov A."/>
            <person name="Porter A."/>
            <person name="Szajkowski L."/>
            <person name="Werner G."/>
            <person name="Zhou K."/>
            <person name="Grigoriev I.V."/>
            <person name="Rokhsar D.S."/>
            <person name="Grossman A.R."/>
        </authorList>
    </citation>
    <scope>NUCLEOTIDE SEQUENCE [LARGE SCALE GENOMIC DNA]</scope>
    <source>
        <strain evidence="5">CC-503</strain>
    </source>
</reference>
<evidence type="ECO:0000313" key="4">
    <source>
        <dbReference type="EMBL" id="PNW71708.1"/>
    </source>
</evidence>
<dbReference type="Gene3D" id="3.30.2350.10">
    <property type="entry name" value="Pseudouridine synthase"/>
    <property type="match status" value="2"/>
</dbReference>
<dbReference type="ExpressionAtlas" id="A0A2K3CTU8">
    <property type="expression patterns" value="baseline and differential"/>
</dbReference>
<feature type="region of interest" description="Disordered" evidence="2">
    <location>
        <begin position="1"/>
        <end position="29"/>
    </location>
</feature>
<dbReference type="InterPro" id="IPR004802">
    <property type="entry name" value="tRNA_PsdUridine_synth_B_fam"/>
</dbReference>
<comment type="similarity">
    <text evidence="1">Belongs to the pseudouridine synthase TruB family.</text>
</comment>
<organism evidence="4 5">
    <name type="scientific">Chlamydomonas reinhardtii</name>
    <name type="common">Chlamydomonas smithii</name>
    <dbReference type="NCBI Taxonomy" id="3055"/>
    <lineage>
        <taxon>Eukaryota</taxon>
        <taxon>Viridiplantae</taxon>
        <taxon>Chlorophyta</taxon>
        <taxon>core chlorophytes</taxon>
        <taxon>Chlorophyceae</taxon>
        <taxon>CS clade</taxon>
        <taxon>Chlamydomonadales</taxon>
        <taxon>Chlamydomonadaceae</taxon>
        <taxon>Chlamydomonas</taxon>
    </lineage>
</organism>
<dbReference type="InterPro" id="IPR002501">
    <property type="entry name" value="PsdUridine_synth_N"/>
</dbReference>
<dbReference type="GO" id="GO:0031118">
    <property type="term" value="P:rRNA pseudouridine synthesis"/>
    <property type="evidence" value="ECO:0000318"/>
    <property type="project" value="GO_Central"/>
</dbReference>
<evidence type="ECO:0000256" key="2">
    <source>
        <dbReference type="SAM" id="MobiDB-lite"/>
    </source>
</evidence>
<dbReference type="GeneID" id="5726983"/>
<dbReference type="GO" id="GO:0031429">
    <property type="term" value="C:box H/ACA snoRNP complex"/>
    <property type="evidence" value="ECO:0000318"/>
    <property type="project" value="GO_Central"/>
</dbReference>
<gene>
    <name evidence="4" type="ORF">CHLRE_16g665750v5</name>
</gene>
<dbReference type="GO" id="GO:0000495">
    <property type="term" value="P:box H/ACA sno(s)RNA 3'-end processing"/>
    <property type="evidence" value="ECO:0000318"/>
    <property type="project" value="GO_Central"/>
</dbReference>
<dbReference type="EMBL" id="CM008977">
    <property type="protein sequence ID" value="PNW71708.1"/>
    <property type="molecule type" value="Genomic_DNA"/>
</dbReference>
<dbReference type="OrthoDB" id="9995526at2759"/>
<dbReference type="RefSeq" id="XP_042915699.1">
    <property type="nucleotide sequence ID" value="XM_043071058.1"/>
</dbReference>
<dbReference type="Pfam" id="PF01509">
    <property type="entry name" value="TruB_N"/>
    <property type="match status" value="1"/>
</dbReference>
<dbReference type="GO" id="GO:0031120">
    <property type="term" value="P:snRNA pseudouridine synthesis"/>
    <property type="evidence" value="ECO:0000318"/>
    <property type="project" value="GO_Central"/>
</dbReference>
<evidence type="ECO:0000313" key="5">
    <source>
        <dbReference type="Proteomes" id="UP000006906"/>
    </source>
</evidence>
<dbReference type="KEGG" id="cre:CHLRE_16g665750v5"/>
<dbReference type="InterPro" id="IPR020103">
    <property type="entry name" value="PsdUridine_synth_cat_dom_sf"/>
</dbReference>
<dbReference type="GO" id="GO:0003723">
    <property type="term" value="F:RNA binding"/>
    <property type="evidence" value="ECO:0007669"/>
    <property type="project" value="InterPro"/>
</dbReference>
<dbReference type="PANTHER" id="PTHR23127:SF0">
    <property type="entry name" value="H_ACA RIBONUCLEOPROTEIN COMPLEX SUBUNIT DKC1"/>
    <property type="match status" value="1"/>
</dbReference>
<dbReference type="STRING" id="3055.A0A2K3CTU8"/>
<protein>
    <recommendedName>
        <fullName evidence="3">Pseudouridine synthase II N-terminal domain-containing protein</fullName>
    </recommendedName>
</protein>
<dbReference type="SUPFAM" id="SSF55120">
    <property type="entry name" value="Pseudouridine synthase"/>
    <property type="match status" value="1"/>
</dbReference>
<proteinExistence type="inferred from homology"/>
<dbReference type="InParanoid" id="A0A2K3CTU8"/>
<keyword evidence="5" id="KW-1185">Reference proteome</keyword>
<sequence length="333" mass="36178">MAAVQPWTHAKAGGPQGISRAQRRQQQQVQQQAEAGALVVPTVITSFPEHLRPEVLANGVLLVDKPPHWEVPEVVAAVQRATGADKVASVAPLDARASGLMLLCFGSATRLAPRVERAAKRYTGTLVLGGSSLSGDVRGGSFRAAQLPAEHLTDEDLREAAQGLVTAAAGAPVHGAVATGHQGGGGLALRVLPRTWRLRQLPSSTEYYEERVEPSMRTLDMELLDFRVWRESALSHNDGAAGAEYDQHDQHKQELGRGLVWTRSPPHPRPVVLRFSALLVGRSHVRSLIAMYGRRLRTAACLDDLRRTEIGSFNVEEAWPLEALVPVLQRHAH</sequence>